<gene>
    <name evidence="5" type="primary">sepF</name>
    <name evidence="7" type="ORF">B1R32_10323</name>
</gene>
<dbReference type="RefSeq" id="WP_105482645.1">
    <property type="nucleotide sequence ID" value="NZ_NIGF01000003.1"/>
</dbReference>
<keyword evidence="3 5" id="KW-0131">Cell cycle</keyword>
<feature type="region of interest" description="Disordered" evidence="6">
    <location>
        <begin position="15"/>
        <end position="90"/>
    </location>
</feature>
<dbReference type="GO" id="GO:0043093">
    <property type="term" value="P:FtsZ-dependent cytokinesis"/>
    <property type="evidence" value="ECO:0007669"/>
    <property type="project" value="UniProtKB-UniRule"/>
</dbReference>
<dbReference type="HAMAP" id="MF_01197">
    <property type="entry name" value="SepF"/>
    <property type="match status" value="1"/>
</dbReference>
<feature type="compositionally biased region" description="Low complexity" evidence="6">
    <location>
        <begin position="71"/>
        <end position="84"/>
    </location>
</feature>
<organism evidence="7 8">
    <name type="scientific">Abditibacterium utsteinense</name>
    <dbReference type="NCBI Taxonomy" id="1960156"/>
    <lineage>
        <taxon>Bacteria</taxon>
        <taxon>Pseudomonadati</taxon>
        <taxon>Abditibacteriota</taxon>
        <taxon>Abditibacteriia</taxon>
        <taxon>Abditibacteriales</taxon>
        <taxon>Abditibacteriaceae</taxon>
        <taxon>Abditibacterium</taxon>
    </lineage>
</organism>
<dbReference type="InParanoid" id="A0A2S8SVD7"/>
<feature type="compositionally biased region" description="Basic and acidic residues" evidence="6">
    <location>
        <begin position="36"/>
        <end position="68"/>
    </location>
</feature>
<dbReference type="PANTHER" id="PTHR35798">
    <property type="entry name" value="CELL DIVISION PROTEIN SEPF"/>
    <property type="match status" value="1"/>
</dbReference>
<dbReference type="Pfam" id="PF04472">
    <property type="entry name" value="SepF"/>
    <property type="match status" value="1"/>
</dbReference>
<comment type="function">
    <text evidence="4 5">Cell division protein that is part of the divisome complex and is recruited early to the Z-ring. Probably stimulates Z-ring formation, perhaps through the cross-linking of FtsZ protofilaments. Its function overlaps with FtsA.</text>
</comment>
<evidence type="ECO:0000256" key="6">
    <source>
        <dbReference type="SAM" id="MobiDB-lite"/>
    </source>
</evidence>
<dbReference type="OrthoDB" id="9815206at2"/>
<dbReference type="AlphaFoldDB" id="A0A2S8SVD7"/>
<evidence type="ECO:0000256" key="2">
    <source>
        <dbReference type="ARBA" id="ARBA00023210"/>
    </source>
</evidence>
<keyword evidence="8" id="KW-1185">Reference proteome</keyword>
<evidence type="ECO:0000256" key="4">
    <source>
        <dbReference type="ARBA" id="ARBA00044936"/>
    </source>
</evidence>
<evidence type="ECO:0000313" key="8">
    <source>
        <dbReference type="Proteomes" id="UP000237684"/>
    </source>
</evidence>
<dbReference type="GO" id="GO:0000917">
    <property type="term" value="P:division septum assembly"/>
    <property type="evidence" value="ECO:0007669"/>
    <property type="project" value="UniProtKB-KW"/>
</dbReference>
<dbReference type="GO" id="GO:0005737">
    <property type="term" value="C:cytoplasm"/>
    <property type="evidence" value="ECO:0007669"/>
    <property type="project" value="UniProtKB-SubCell"/>
</dbReference>
<comment type="subcellular location">
    <subcellularLocation>
        <location evidence="5">Cytoplasm</location>
    </subcellularLocation>
    <text evidence="5">Localizes to the division site, in a FtsZ-dependent manner.</text>
</comment>
<dbReference type="InterPro" id="IPR038594">
    <property type="entry name" value="SepF-like_sf"/>
</dbReference>
<sequence>MSALRNVAQGFRNLWGAADEYDDIEEHDSSQQPTEEEARPQASRARDERPEPSERDESRVARPDRFEKFTAPASSNPNYASNSNYGGGDGGARRLRSVSIPLRASREKNIYTLRPKSLEESCVAADYLKTGCAVVLNLEAVEQSIAIRVIDFMSGVCYGLEHQGHAMKLGDKIFLFTPGDFEISSDEIDYAENRDLIFKDVTSQPALKSPAAANAPAPSAPAPSANPERRSWER</sequence>
<protein>
    <recommendedName>
        <fullName evidence="5">Cell division protein SepF</fullName>
    </recommendedName>
</protein>
<keyword evidence="5" id="KW-0963">Cytoplasm</keyword>
<dbReference type="Proteomes" id="UP000237684">
    <property type="component" value="Unassembled WGS sequence"/>
</dbReference>
<accession>A0A2S8SVD7</accession>
<dbReference type="InterPro" id="IPR007561">
    <property type="entry name" value="Cell_div_SepF/SepF-rel"/>
</dbReference>
<reference evidence="7 8" key="1">
    <citation type="journal article" date="2018" name="Syst. Appl. Microbiol.">
        <title>Abditibacterium utsteinense sp. nov., the first cultivated member of candidate phylum FBP, isolated from ice-free Antarctic soil samples.</title>
        <authorList>
            <person name="Tahon G."/>
            <person name="Tytgat B."/>
            <person name="Lebbe L."/>
            <person name="Carlier A."/>
            <person name="Willems A."/>
        </authorList>
    </citation>
    <scope>NUCLEOTIDE SEQUENCE [LARGE SCALE GENOMIC DNA]</scope>
    <source>
        <strain evidence="7 8">LMG 29911</strain>
    </source>
</reference>
<keyword evidence="1 5" id="KW-0132">Cell division</keyword>
<dbReference type="EMBL" id="NIGF01000003">
    <property type="protein sequence ID" value="PQV64756.1"/>
    <property type="molecule type" value="Genomic_DNA"/>
</dbReference>
<name>A0A2S8SVD7_9BACT</name>
<dbReference type="PANTHER" id="PTHR35798:SF1">
    <property type="entry name" value="CELL DIVISION PROTEIN SEPF"/>
    <property type="match status" value="1"/>
</dbReference>
<comment type="subunit">
    <text evidence="5">Homodimer. Interacts with FtsZ.</text>
</comment>
<comment type="similarity">
    <text evidence="5">Belongs to the SepF family.</text>
</comment>
<keyword evidence="2 5" id="KW-0717">Septation</keyword>
<dbReference type="Gene3D" id="3.30.110.150">
    <property type="entry name" value="SepF-like protein"/>
    <property type="match status" value="1"/>
</dbReference>
<dbReference type="InterPro" id="IPR023052">
    <property type="entry name" value="Cell_div_SepF"/>
</dbReference>
<comment type="caution">
    <text evidence="7">The sequence shown here is derived from an EMBL/GenBank/DDBJ whole genome shotgun (WGS) entry which is preliminary data.</text>
</comment>
<evidence type="ECO:0000256" key="1">
    <source>
        <dbReference type="ARBA" id="ARBA00022618"/>
    </source>
</evidence>
<feature type="compositionally biased region" description="Low complexity" evidence="6">
    <location>
        <begin position="209"/>
        <end position="226"/>
    </location>
</feature>
<evidence type="ECO:0000256" key="5">
    <source>
        <dbReference type="HAMAP-Rule" id="MF_01197"/>
    </source>
</evidence>
<evidence type="ECO:0000313" key="7">
    <source>
        <dbReference type="EMBL" id="PQV64756.1"/>
    </source>
</evidence>
<evidence type="ECO:0000256" key="3">
    <source>
        <dbReference type="ARBA" id="ARBA00023306"/>
    </source>
</evidence>
<feature type="region of interest" description="Disordered" evidence="6">
    <location>
        <begin position="208"/>
        <end position="234"/>
    </location>
</feature>
<proteinExistence type="inferred from homology"/>